<dbReference type="Proteomes" id="UP000023152">
    <property type="component" value="Unassembled WGS sequence"/>
</dbReference>
<evidence type="ECO:0000313" key="4">
    <source>
        <dbReference type="Proteomes" id="UP000023152"/>
    </source>
</evidence>
<name>X6N295_RETFI</name>
<keyword evidence="2" id="KW-0472">Membrane</keyword>
<evidence type="ECO:0000313" key="3">
    <source>
        <dbReference type="EMBL" id="ETO20216.1"/>
    </source>
</evidence>
<sequence>MCAAYVQEAEQIVRLMIWEVHCWTEETITNTPDQIIPFVQRVVLGRGAELEGHKLMYNQQPENEDSDSEGGRASDGDEENVEEKKEPQVSPDAFSEEHLNETGENGAMEEENPADTFEYKPIGLTLAVMCVHVIYVMFGVRCFFFSLHFLFCFCFVVSHSISPTSFQWESADMVGNPSNAVTQKGQRLEELRIATCPMYGDAGFPPNPTEQGVAQMYASLVNSAKRAKQEEEYRLLATEPSQHIRSVTVSVDKAEHRMWILVDGRLYGSFARIRVAPMVDMQTKKQIFMPIKTFFPISL</sequence>
<protein>
    <submittedName>
        <fullName evidence="3">Uncharacterized protein</fullName>
    </submittedName>
</protein>
<accession>X6N295</accession>
<keyword evidence="2" id="KW-1133">Transmembrane helix</keyword>
<feature type="region of interest" description="Disordered" evidence="1">
    <location>
        <begin position="56"/>
        <end position="113"/>
    </location>
</feature>
<evidence type="ECO:0000256" key="2">
    <source>
        <dbReference type="SAM" id="Phobius"/>
    </source>
</evidence>
<dbReference type="AlphaFoldDB" id="X6N295"/>
<proteinExistence type="predicted"/>
<dbReference type="EMBL" id="ASPP01012832">
    <property type="protein sequence ID" value="ETO20216.1"/>
    <property type="molecule type" value="Genomic_DNA"/>
</dbReference>
<evidence type="ECO:0000256" key="1">
    <source>
        <dbReference type="SAM" id="MobiDB-lite"/>
    </source>
</evidence>
<keyword evidence="2" id="KW-0812">Transmembrane</keyword>
<comment type="caution">
    <text evidence="3">The sequence shown here is derived from an EMBL/GenBank/DDBJ whole genome shotgun (WGS) entry which is preliminary data.</text>
</comment>
<feature type="transmembrane region" description="Helical" evidence="2">
    <location>
        <begin position="133"/>
        <end position="157"/>
    </location>
</feature>
<reference evidence="3 4" key="1">
    <citation type="journal article" date="2013" name="Curr. Biol.">
        <title>The Genome of the Foraminiferan Reticulomyxa filosa.</title>
        <authorList>
            <person name="Glockner G."/>
            <person name="Hulsmann N."/>
            <person name="Schleicher M."/>
            <person name="Noegel A.A."/>
            <person name="Eichinger L."/>
            <person name="Gallinger C."/>
            <person name="Pawlowski J."/>
            <person name="Sierra R."/>
            <person name="Euteneuer U."/>
            <person name="Pillet L."/>
            <person name="Moustafa A."/>
            <person name="Platzer M."/>
            <person name="Groth M."/>
            <person name="Szafranski K."/>
            <person name="Schliwa M."/>
        </authorList>
    </citation>
    <scope>NUCLEOTIDE SEQUENCE [LARGE SCALE GENOMIC DNA]</scope>
</reference>
<keyword evidence="4" id="KW-1185">Reference proteome</keyword>
<gene>
    <name evidence="3" type="ORF">RFI_17000</name>
</gene>
<organism evidence="3 4">
    <name type="scientific">Reticulomyxa filosa</name>
    <dbReference type="NCBI Taxonomy" id="46433"/>
    <lineage>
        <taxon>Eukaryota</taxon>
        <taxon>Sar</taxon>
        <taxon>Rhizaria</taxon>
        <taxon>Retaria</taxon>
        <taxon>Foraminifera</taxon>
        <taxon>Monothalamids</taxon>
        <taxon>Reticulomyxidae</taxon>
        <taxon>Reticulomyxa</taxon>
    </lineage>
</organism>